<dbReference type="AlphaFoldDB" id="A0A150GZK3"/>
<organism evidence="1 2">
    <name type="scientific">Gonium pectorale</name>
    <name type="common">Green alga</name>
    <dbReference type="NCBI Taxonomy" id="33097"/>
    <lineage>
        <taxon>Eukaryota</taxon>
        <taxon>Viridiplantae</taxon>
        <taxon>Chlorophyta</taxon>
        <taxon>core chlorophytes</taxon>
        <taxon>Chlorophyceae</taxon>
        <taxon>CS clade</taxon>
        <taxon>Chlamydomonadales</taxon>
        <taxon>Volvocaceae</taxon>
        <taxon>Gonium</taxon>
    </lineage>
</organism>
<sequence length="73" mass="7819">MYSLSPKADGWVYNHRLAEGVRTGLPAAAIPYTLSVWGRPAIIGTPHITLAVDEKKGCLYITLPDGGVLAAQR</sequence>
<gene>
    <name evidence="1" type="ORF">GPECTOR_3g207</name>
</gene>
<proteinExistence type="predicted"/>
<comment type="caution">
    <text evidence="1">The sequence shown here is derived from an EMBL/GenBank/DDBJ whole genome shotgun (WGS) entry which is preliminary data.</text>
</comment>
<accession>A0A150GZK3</accession>
<evidence type="ECO:0000313" key="1">
    <source>
        <dbReference type="EMBL" id="KXZ55048.1"/>
    </source>
</evidence>
<reference evidence="2" key="1">
    <citation type="journal article" date="2016" name="Nat. Commun.">
        <title>The Gonium pectorale genome demonstrates co-option of cell cycle regulation during the evolution of multicellularity.</title>
        <authorList>
            <person name="Hanschen E.R."/>
            <person name="Marriage T.N."/>
            <person name="Ferris P.J."/>
            <person name="Hamaji T."/>
            <person name="Toyoda A."/>
            <person name="Fujiyama A."/>
            <person name="Neme R."/>
            <person name="Noguchi H."/>
            <person name="Minakuchi Y."/>
            <person name="Suzuki M."/>
            <person name="Kawai-Toyooka H."/>
            <person name="Smith D.R."/>
            <person name="Sparks H."/>
            <person name="Anderson J."/>
            <person name="Bakaric R."/>
            <person name="Luria V."/>
            <person name="Karger A."/>
            <person name="Kirschner M.W."/>
            <person name="Durand P.M."/>
            <person name="Michod R.E."/>
            <person name="Nozaki H."/>
            <person name="Olson B.J."/>
        </authorList>
    </citation>
    <scope>NUCLEOTIDE SEQUENCE [LARGE SCALE GENOMIC DNA]</scope>
    <source>
        <strain evidence="2">NIES-2863</strain>
    </source>
</reference>
<dbReference type="Proteomes" id="UP000075714">
    <property type="component" value="Unassembled WGS sequence"/>
</dbReference>
<dbReference type="EMBL" id="LSYV01000004">
    <property type="protein sequence ID" value="KXZ55048.1"/>
    <property type="molecule type" value="Genomic_DNA"/>
</dbReference>
<evidence type="ECO:0000313" key="2">
    <source>
        <dbReference type="Proteomes" id="UP000075714"/>
    </source>
</evidence>
<protein>
    <submittedName>
        <fullName evidence="1">Uncharacterized protein</fullName>
    </submittedName>
</protein>
<keyword evidence="2" id="KW-1185">Reference proteome</keyword>
<name>A0A150GZK3_GONPE</name>